<dbReference type="GO" id="GO:0016814">
    <property type="term" value="F:hydrolase activity, acting on carbon-nitrogen (but not peptide) bonds, in cyclic amidines"/>
    <property type="evidence" value="ECO:0007669"/>
    <property type="project" value="UniProtKB-ARBA"/>
</dbReference>
<dbReference type="PANTHER" id="PTHR43794:SF11">
    <property type="entry name" value="AMIDOHYDROLASE-RELATED DOMAIN-CONTAINING PROTEIN"/>
    <property type="match status" value="1"/>
</dbReference>
<sequence>MKKDERLDCDLIICGSHVVTMNNEEQVLEDAAVVVKQGKIVEIGTKNTIINKYKPKELLDVAESIVMPGLINTHTHVAMTLFRGLADDTDLGSFLDKVWAAETHYITPESVAVGANLGFAEMLLAGVTCCADMYWFPESTAQCAKQIGIRLFAGEVFVDFLGADHISQWDTRIERAENFIATYKNDDLVTPILCPHATYTVSEEHLAALAALAKKHDVAVHIHASEAEFEMDTVKKITGKTPIQVLESAGLLNEKTWIAHGVHVSKEDRDTLLMRNTKVAHCPASNMKLASGTAPVCDYLNESITVSLGTDGPSSSNDLNPWMAMRLASLLQKNSNNDALALPAKEVVKMATRYGANTLSVSDKIGQLAPGMLADIIVVQCNKPHAQPIYDVYSHLVYSARPDDVHSVVVNGKVVVNNRRLVNLNLHEVSKKMHEIKTAIYSNISTPAQG</sequence>
<keyword evidence="2" id="KW-0479">Metal-binding</keyword>
<dbReference type="eggNOG" id="COG0402">
    <property type="taxonomic scope" value="Bacteria"/>
</dbReference>
<dbReference type="PANTHER" id="PTHR43794">
    <property type="entry name" value="AMINOHYDROLASE SSNA-RELATED"/>
    <property type="match status" value="1"/>
</dbReference>
<reference evidence="6 7" key="1">
    <citation type="journal article" date="2012" name="J. Bacteriol.">
        <title>Genome sequence of proteorhodopsin-containing sea ice bacterium Glaciecola punicea ACAM 611T.</title>
        <authorList>
            <person name="Qin Q.-L."/>
            <person name="Xie B.-B."/>
            <person name="Shu Y.-L."/>
            <person name="Rong J.-C."/>
            <person name="Zhao D.-L."/>
            <person name="Zhang X.-Y."/>
            <person name="Chen X.-L."/>
            <person name="Zhou B.-C."/>
            <person name="Zhanga Y.-Z."/>
        </authorList>
    </citation>
    <scope>NUCLEOTIDE SEQUENCE [LARGE SCALE GENOMIC DNA]</scope>
    <source>
        <strain evidence="6 7">ACAM 611</strain>
    </source>
</reference>
<dbReference type="InterPro" id="IPR050287">
    <property type="entry name" value="MTA/SAH_deaminase"/>
</dbReference>
<evidence type="ECO:0000256" key="4">
    <source>
        <dbReference type="ARBA" id="ARBA00022833"/>
    </source>
</evidence>
<proteinExistence type="inferred from homology"/>
<dbReference type="EMBL" id="BAET01000006">
    <property type="protein sequence ID" value="GAB54504.1"/>
    <property type="molecule type" value="Genomic_DNA"/>
</dbReference>
<evidence type="ECO:0000256" key="1">
    <source>
        <dbReference type="ARBA" id="ARBA00006745"/>
    </source>
</evidence>
<dbReference type="InterPro" id="IPR011059">
    <property type="entry name" value="Metal-dep_hydrolase_composite"/>
</dbReference>
<evidence type="ECO:0000259" key="5">
    <source>
        <dbReference type="Pfam" id="PF01979"/>
    </source>
</evidence>
<dbReference type="FunFam" id="3.20.20.140:FF:000014">
    <property type="entry name" value="5-methylthioadenosine/S-adenosylhomocysteine deaminase"/>
    <property type="match status" value="1"/>
</dbReference>
<keyword evidence="4" id="KW-0862">Zinc</keyword>
<dbReference type="GO" id="GO:0019239">
    <property type="term" value="F:deaminase activity"/>
    <property type="evidence" value="ECO:0007669"/>
    <property type="project" value="UniProtKB-ARBA"/>
</dbReference>
<dbReference type="InterPro" id="IPR032466">
    <property type="entry name" value="Metal_Hydrolase"/>
</dbReference>
<dbReference type="CDD" id="cd01298">
    <property type="entry name" value="ATZ_TRZ_like"/>
    <property type="match status" value="1"/>
</dbReference>
<evidence type="ECO:0000256" key="2">
    <source>
        <dbReference type="ARBA" id="ARBA00022723"/>
    </source>
</evidence>
<dbReference type="Proteomes" id="UP000053586">
    <property type="component" value="Unassembled WGS sequence"/>
</dbReference>
<comment type="caution">
    <text evidence="6">The sequence shown here is derived from an EMBL/GenBank/DDBJ whole genome shotgun (WGS) entry which is preliminary data.</text>
</comment>
<dbReference type="AlphaFoldDB" id="H5T8M8"/>
<reference evidence="6 7" key="2">
    <citation type="journal article" date="2017" name="Antonie Van Leeuwenhoek">
        <title>Rhizobium rhizosphaerae sp. nov., a novel species isolated from rice rhizosphere.</title>
        <authorList>
            <person name="Zhao J.J."/>
            <person name="Zhang J."/>
            <person name="Zhang R.J."/>
            <person name="Zhang C.W."/>
            <person name="Yin H.Q."/>
            <person name="Zhang X.X."/>
        </authorList>
    </citation>
    <scope>NUCLEOTIDE SEQUENCE [LARGE SCALE GENOMIC DNA]</scope>
    <source>
        <strain evidence="6 7">ACAM 611</strain>
    </source>
</reference>
<feature type="domain" description="Amidohydrolase-related" evidence="5">
    <location>
        <begin position="65"/>
        <end position="415"/>
    </location>
</feature>
<evidence type="ECO:0000313" key="7">
    <source>
        <dbReference type="Proteomes" id="UP000053586"/>
    </source>
</evidence>
<evidence type="ECO:0000256" key="3">
    <source>
        <dbReference type="ARBA" id="ARBA00022801"/>
    </source>
</evidence>
<dbReference type="Pfam" id="PF01979">
    <property type="entry name" value="Amidohydro_1"/>
    <property type="match status" value="1"/>
</dbReference>
<evidence type="ECO:0000313" key="6">
    <source>
        <dbReference type="EMBL" id="GAB54504.1"/>
    </source>
</evidence>
<name>H5T8M8_9ALTE</name>
<dbReference type="STRING" id="56804.BAE46_12990"/>
<dbReference type="OrthoDB" id="9807210at2"/>
<dbReference type="InterPro" id="IPR006680">
    <property type="entry name" value="Amidohydro-rel"/>
</dbReference>
<accession>H5T8M8</accession>
<dbReference type="GO" id="GO:0046872">
    <property type="term" value="F:metal ion binding"/>
    <property type="evidence" value="ECO:0007669"/>
    <property type="project" value="UniProtKB-KW"/>
</dbReference>
<keyword evidence="7" id="KW-1185">Reference proteome</keyword>
<organism evidence="6 7">
    <name type="scientific">Glaciecola punicea ACAM 611</name>
    <dbReference type="NCBI Taxonomy" id="1121923"/>
    <lineage>
        <taxon>Bacteria</taxon>
        <taxon>Pseudomonadati</taxon>
        <taxon>Pseudomonadota</taxon>
        <taxon>Gammaproteobacteria</taxon>
        <taxon>Alteromonadales</taxon>
        <taxon>Alteromonadaceae</taxon>
        <taxon>Glaciecola</taxon>
    </lineage>
</organism>
<dbReference type="SUPFAM" id="SSF51556">
    <property type="entry name" value="Metallo-dependent hydrolases"/>
    <property type="match status" value="1"/>
</dbReference>
<dbReference type="Gene3D" id="3.20.20.140">
    <property type="entry name" value="Metal-dependent hydrolases"/>
    <property type="match status" value="1"/>
</dbReference>
<dbReference type="SUPFAM" id="SSF51338">
    <property type="entry name" value="Composite domain of metallo-dependent hydrolases"/>
    <property type="match status" value="1"/>
</dbReference>
<keyword evidence="3" id="KW-0378">Hydrolase</keyword>
<protein>
    <submittedName>
        <fullName evidence="6">5-methylthioadenosine/S-adenosylhomocysteine deaminase 1</fullName>
    </submittedName>
</protein>
<dbReference type="Gene3D" id="2.30.40.10">
    <property type="entry name" value="Urease, subunit C, domain 1"/>
    <property type="match status" value="1"/>
</dbReference>
<dbReference type="RefSeq" id="WP_006002812.1">
    <property type="nucleotide sequence ID" value="NZ_BAET01000006.1"/>
</dbReference>
<gene>
    <name evidence="6" type="primary">mtaD1</name>
    <name evidence="6" type="ORF">GPUN_0357</name>
</gene>
<comment type="similarity">
    <text evidence="1">Belongs to the metallo-dependent hydrolases superfamily. ATZ/TRZ family.</text>
</comment>